<dbReference type="OrthoDB" id="8030171at2"/>
<reference evidence="2 4" key="1">
    <citation type="submission" date="2014-02" db="EMBL/GenBank/DDBJ databases">
        <title>Aquamicrobium defluvii Genome sequencing.</title>
        <authorList>
            <person name="Wang X."/>
        </authorList>
    </citation>
    <scope>NUCLEOTIDE SEQUENCE [LARGE SCALE GENOMIC DNA]</scope>
    <source>
        <strain evidence="2 4">W13Z1</strain>
    </source>
</reference>
<feature type="transmembrane region" description="Helical" evidence="1">
    <location>
        <begin position="115"/>
        <end position="130"/>
    </location>
</feature>
<dbReference type="RefSeq" id="WP_035027194.1">
    <property type="nucleotide sequence ID" value="NZ_KK073889.1"/>
</dbReference>
<keyword evidence="1" id="KW-0472">Membrane</keyword>
<keyword evidence="5" id="KW-1185">Reference proteome</keyword>
<keyword evidence="1" id="KW-1133">Transmembrane helix</keyword>
<dbReference type="EMBL" id="JENY01000016">
    <property type="protein sequence ID" value="EXL06661.1"/>
    <property type="molecule type" value="Genomic_DNA"/>
</dbReference>
<dbReference type="eggNOG" id="ENOG5031BGN">
    <property type="taxonomic scope" value="Bacteria"/>
</dbReference>
<dbReference type="Proteomes" id="UP000294958">
    <property type="component" value="Unassembled WGS sequence"/>
</dbReference>
<evidence type="ECO:0000313" key="5">
    <source>
        <dbReference type="Proteomes" id="UP000294958"/>
    </source>
</evidence>
<keyword evidence="1" id="KW-0812">Transmembrane</keyword>
<protein>
    <submittedName>
        <fullName evidence="2">Uncharacterized protein</fullName>
    </submittedName>
</protein>
<dbReference type="EMBL" id="SNZF01000004">
    <property type="protein sequence ID" value="TDR36708.1"/>
    <property type="molecule type" value="Genomic_DNA"/>
</dbReference>
<evidence type="ECO:0000313" key="4">
    <source>
        <dbReference type="Proteomes" id="UP000019849"/>
    </source>
</evidence>
<reference evidence="3 5" key="2">
    <citation type="submission" date="2019-03" db="EMBL/GenBank/DDBJ databases">
        <title>Genomic Encyclopedia of Type Strains, Phase IV (KMG-IV): sequencing the most valuable type-strain genomes for metagenomic binning, comparative biology and taxonomic classification.</title>
        <authorList>
            <person name="Goeker M."/>
        </authorList>
    </citation>
    <scope>NUCLEOTIDE SEQUENCE [LARGE SCALE GENOMIC DNA]</scope>
    <source>
        <strain evidence="3 5">DSM 11603</strain>
    </source>
</reference>
<dbReference type="Proteomes" id="UP000019849">
    <property type="component" value="Unassembled WGS sequence"/>
</dbReference>
<evidence type="ECO:0000256" key="1">
    <source>
        <dbReference type="SAM" id="Phobius"/>
    </source>
</evidence>
<dbReference type="HOGENOM" id="CLU_1641737_0_0_5"/>
<dbReference type="AlphaFoldDB" id="A0A011UKD0"/>
<feature type="transmembrane region" description="Helical" evidence="1">
    <location>
        <begin position="81"/>
        <end position="103"/>
    </location>
</feature>
<feature type="transmembrane region" description="Helical" evidence="1">
    <location>
        <begin position="137"/>
        <end position="159"/>
    </location>
</feature>
<organism evidence="2 4">
    <name type="scientific">Aquamicrobium defluvii</name>
    <dbReference type="NCBI Taxonomy" id="69279"/>
    <lineage>
        <taxon>Bacteria</taxon>
        <taxon>Pseudomonadati</taxon>
        <taxon>Pseudomonadota</taxon>
        <taxon>Alphaproteobacteria</taxon>
        <taxon>Hyphomicrobiales</taxon>
        <taxon>Phyllobacteriaceae</taxon>
        <taxon>Aquamicrobium</taxon>
    </lineage>
</organism>
<name>A0A011UKD0_9HYPH</name>
<evidence type="ECO:0000313" key="2">
    <source>
        <dbReference type="EMBL" id="EXL06661.1"/>
    </source>
</evidence>
<dbReference type="PATRIC" id="fig|69279.3.peg.2649"/>
<proteinExistence type="predicted"/>
<feature type="transmembrane region" description="Helical" evidence="1">
    <location>
        <begin position="50"/>
        <end position="69"/>
    </location>
</feature>
<comment type="caution">
    <text evidence="2">The sequence shown here is derived from an EMBL/GenBank/DDBJ whole genome shotgun (WGS) entry which is preliminary data.</text>
</comment>
<gene>
    <name evidence="2" type="ORF">BG36_06300</name>
    <name evidence="3" type="ORF">DES43_10418</name>
</gene>
<accession>A0A011UKD0</accession>
<evidence type="ECO:0000313" key="3">
    <source>
        <dbReference type="EMBL" id="TDR36708.1"/>
    </source>
</evidence>
<sequence>MSKAATSFVLIAALSGVLMALSLAVARHGYPFGMVGVRRLDEIAAAQNFFPIAAIYFFSAMLMMLLPLKAAGFVLVNAADALMWTAIALLAAIVGCVLARWAFGQTSILRNLLDWRFLFPLAIVGCHLGLNTLRRNVLLRSLAFAGFAVLTLACLFWNFRLA</sequence>